<dbReference type="Proteomes" id="UP000182334">
    <property type="component" value="Chromosome I"/>
</dbReference>
<dbReference type="GO" id="GO:0035556">
    <property type="term" value="P:intracellular signal transduction"/>
    <property type="evidence" value="ECO:0007669"/>
    <property type="project" value="TreeGrafter"/>
</dbReference>
<organism evidence="2 3">
    <name type="scientific">Sungouiella intermedia</name>
    <dbReference type="NCBI Taxonomy" id="45354"/>
    <lineage>
        <taxon>Eukaryota</taxon>
        <taxon>Fungi</taxon>
        <taxon>Dikarya</taxon>
        <taxon>Ascomycota</taxon>
        <taxon>Saccharomycotina</taxon>
        <taxon>Pichiomycetes</taxon>
        <taxon>Metschnikowiaceae</taxon>
        <taxon>Sungouiella</taxon>
    </lineage>
</organism>
<evidence type="ECO:0000313" key="3">
    <source>
        <dbReference type="Proteomes" id="UP000182334"/>
    </source>
</evidence>
<sequence>MAFLFKRNPKTPPDLVRVLNELLYKLDLPNDSRKYQDECLRYLKQVKIVLYGDDENDPQPDQISLLSQELYALDCLYHLLHNLRKLDFDLRKDVVLLFLTLLRRKIGNDLPTVDYLVHQKPEILVLLMKSPEHQETALVCGQILRDCAKFEVINRFILYHPLFWNFFKYAQIHIFEIATDVFVTLQQLLSQHKKLVSEFSGKHCEQITTSINQLIKADNYVTKRQSVRLLSELAMQKLNHLFLMYYFDDTTSLKLVMLLLSDKLKNVQMEAFHLFKFFVAKPKKSQKVLDILIKNKENFVQFFNSFDVSGTGTNIVDERDYIMGEIQKLPDIERIH</sequence>
<reference evidence="2 3" key="1">
    <citation type="submission" date="2016-10" db="EMBL/GenBank/DDBJ databases">
        <authorList>
            <person name="de Groot N.N."/>
        </authorList>
    </citation>
    <scope>NUCLEOTIDE SEQUENCE [LARGE SCALE GENOMIC DNA]</scope>
    <source>
        <strain evidence="2 3">CBS 141442</strain>
    </source>
</reference>
<proteinExistence type="inferred from homology"/>
<dbReference type="Gene3D" id="1.25.10.10">
    <property type="entry name" value="Leucine-rich Repeat Variant"/>
    <property type="match status" value="1"/>
</dbReference>
<dbReference type="Pfam" id="PF08569">
    <property type="entry name" value="Mo25"/>
    <property type="match status" value="1"/>
</dbReference>
<dbReference type="InterPro" id="IPR013878">
    <property type="entry name" value="Mo25"/>
</dbReference>
<dbReference type="AlphaFoldDB" id="A0A1L0B993"/>
<dbReference type="InterPro" id="IPR016024">
    <property type="entry name" value="ARM-type_fold"/>
</dbReference>
<name>A0A1L0B993_9ASCO</name>
<protein>
    <submittedName>
        <fullName evidence="2">CIC11C00000001685</fullName>
    </submittedName>
</protein>
<accession>A0A1L0B993</accession>
<dbReference type="InterPro" id="IPR011989">
    <property type="entry name" value="ARM-like"/>
</dbReference>
<dbReference type="PANTHER" id="PTHR10182:SF3">
    <property type="entry name" value="PROTEIN MO25"/>
    <property type="match status" value="1"/>
</dbReference>
<dbReference type="GO" id="GO:0043539">
    <property type="term" value="F:protein serine/threonine kinase activator activity"/>
    <property type="evidence" value="ECO:0007669"/>
    <property type="project" value="TreeGrafter"/>
</dbReference>
<evidence type="ECO:0000256" key="1">
    <source>
        <dbReference type="ARBA" id="ARBA00011012"/>
    </source>
</evidence>
<evidence type="ECO:0000313" key="2">
    <source>
        <dbReference type="EMBL" id="SGZ47650.1"/>
    </source>
</evidence>
<dbReference type="SUPFAM" id="SSF48371">
    <property type="entry name" value="ARM repeat"/>
    <property type="match status" value="1"/>
</dbReference>
<keyword evidence="3" id="KW-1185">Reference proteome</keyword>
<comment type="similarity">
    <text evidence="1">Belongs to the Mo25 family.</text>
</comment>
<dbReference type="OrthoDB" id="609103at2759"/>
<dbReference type="STRING" id="45354.A0A1L0B993"/>
<dbReference type="EMBL" id="LT635756">
    <property type="protein sequence ID" value="SGZ47650.1"/>
    <property type="molecule type" value="Genomic_DNA"/>
</dbReference>
<dbReference type="PANTHER" id="PTHR10182">
    <property type="entry name" value="CALCIUM-BINDING PROTEIN 39-RELATED"/>
    <property type="match status" value="1"/>
</dbReference>
<gene>
    <name evidence="2" type="ORF">SAMEA4029010_CIC11G00000001685</name>
</gene>